<keyword evidence="2" id="KW-1185">Reference proteome</keyword>
<accession>A0A7X3IMU7</accession>
<name>A0A7X3IMU7_9BACL</name>
<dbReference type="Proteomes" id="UP000460318">
    <property type="component" value="Unassembled WGS sequence"/>
</dbReference>
<protein>
    <submittedName>
        <fullName evidence="1">Uncharacterized protein</fullName>
    </submittedName>
</protein>
<dbReference type="EMBL" id="WUBI01000002">
    <property type="protein sequence ID" value="MWV44972.1"/>
    <property type="molecule type" value="Genomic_DNA"/>
</dbReference>
<sequence length="142" mass="15826">MDTTQAGTTGGSCVKFEYGDKGNGKATISGGVIEGILGNKAGQYTVRARVKVTSTTSTTPIFVLSMQNLNTMTIFERYKGAGEPSNEQVMFSPSQMKTEWNWVELPFYWDGIQPIELWTGRRGGYEPDLVFWEDKVEFVSMD</sequence>
<organism evidence="1 2">
    <name type="scientific">Paenibacillus dendrobii</name>
    <dbReference type="NCBI Taxonomy" id="2691084"/>
    <lineage>
        <taxon>Bacteria</taxon>
        <taxon>Bacillati</taxon>
        <taxon>Bacillota</taxon>
        <taxon>Bacilli</taxon>
        <taxon>Bacillales</taxon>
        <taxon>Paenibacillaceae</taxon>
        <taxon>Paenibacillus</taxon>
    </lineage>
</organism>
<gene>
    <name evidence="1" type="ORF">GRF59_15220</name>
</gene>
<dbReference type="AlphaFoldDB" id="A0A7X3IMU7"/>
<comment type="caution">
    <text evidence="1">The sequence shown here is derived from an EMBL/GenBank/DDBJ whole genome shotgun (WGS) entry which is preliminary data.</text>
</comment>
<evidence type="ECO:0000313" key="1">
    <source>
        <dbReference type="EMBL" id="MWV44972.1"/>
    </source>
</evidence>
<proteinExistence type="predicted"/>
<evidence type="ECO:0000313" key="2">
    <source>
        <dbReference type="Proteomes" id="UP000460318"/>
    </source>
</evidence>
<dbReference type="RefSeq" id="WP_160498578.1">
    <property type="nucleotide sequence ID" value="NZ_WUBI01000002.1"/>
</dbReference>
<reference evidence="1 2" key="1">
    <citation type="submission" date="2019-12" db="EMBL/GenBank/DDBJ databases">
        <title>Paenibacillus sp. nov., an endophytic bacterium isolated from the stem of Dendrobium.</title>
        <authorList>
            <person name="Zhao R."/>
        </authorList>
    </citation>
    <scope>NUCLEOTIDE SEQUENCE [LARGE SCALE GENOMIC DNA]</scope>
    <source>
        <strain evidence="1 2">HJL G12</strain>
    </source>
</reference>